<dbReference type="Proteomes" id="UP000032417">
    <property type="component" value="Chromosome 1"/>
</dbReference>
<dbReference type="InterPro" id="IPR052552">
    <property type="entry name" value="YeaO-like"/>
</dbReference>
<dbReference type="STRING" id="1562970.ING2E5B_0772"/>
<dbReference type="PANTHER" id="PTHR36849:SF1">
    <property type="entry name" value="CYTOPLASMIC PROTEIN"/>
    <property type="match status" value="1"/>
</dbReference>
<dbReference type="KEGG" id="pbt:ING2E5B_0772"/>
<evidence type="ECO:0000313" key="2">
    <source>
        <dbReference type="Proteomes" id="UP000032417"/>
    </source>
</evidence>
<evidence type="ECO:0000313" key="1">
    <source>
        <dbReference type="EMBL" id="CEA15538.1"/>
    </source>
</evidence>
<name>A0A098BZD9_9BACT</name>
<dbReference type="PANTHER" id="PTHR36849">
    <property type="entry name" value="CYTOPLASMIC PROTEIN-RELATED"/>
    <property type="match status" value="1"/>
</dbReference>
<protein>
    <recommendedName>
        <fullName evidence="3">Uroporphyrin-III C-methyltransferase</fullName>
    </recommendedName>
</protein>
<proteinExistence type="predicted"/>
<gene>
    <name evidence="1" type="ORF">ING2E5B_0772</name>
</gene>
<dbReference type="AlphaFoldDB" id="A0A098BZD9"/>
<dbReference type="EMBL" id="LN515532">
    <property type="protein sequence ID" value="CEA15538.1"/>
    <property type="molecule type" value="Genomic_DNA"/>
</dbReference>
<dbReference type="HOGENOM" id="CLU_137928_0_0_10"/>
<evidence type="ECO:0008006" key="3">
    <source>
        <dbReference type="Google" id="ProtNLM"/>
    </source>
</evidence>
<reference evidence="1 2" key="1">
    <citation type="submission" date="2014-08" db="EMBL/GenBank/DDBJ databases">
        <authorList>
            <person name="Wibberg D."/>
        </authorList>
    </citation>
    <scope>NUCLEOTIDE SEQUENCE [LARGE SCALE GENOMIC DNA]</scope>
    <source>
        <strain evidence="2">ING2-E5B</strain>
    </source>
</reference>
<accession>A0A098BZD9</accession>
<organism evidence="1 2">
    <name type="scientific">Fermentimonas caenicola</name>
    <dbReference type="NCBI Taxonomy" id="1562970"/>
    <lineage>
        <taxon>Bacteria</taxon>
        <taxon>Pseudomonadati</taxon>
        <taxon>Bacteroidota</taxon>
        <taxon>Bacteroidia</taxon>
        <taxon>Bacteroidales</taxon>
        <taxon>Dysgonomonadaceae</taxon>
        <taxon>Fermentimonas</taxon>
    </lineage>
</organism>
<sequence length="116" mass="14107">MIQVKRIYDSVTEDDGYRVLIDRLWPRGFSKEDAKVDLWMKEIAPSTELRKWFHHDPDKWMEFQQRYKDELVNKKELIDQLLKLEKEKKVITLLFSAKDREKNQAMVLIEVLRDKV</sequence>
<keyword evidence="2" id="KW-1185">Reference proteome</keyword>
<dbReference type="Pfam" id="PF22752">
    <property type="entry name" value="DUF488-N3i"/>
    <property type="match status" value="1"/>
</dbReference>
<dbReference type="PATRIC" id="fig|1562970.3.peg.770"/>